<dbReference type="EMBL" id="KV426525">
    <property type="protein sequence ID" value="KZV80066.1"/>
    <property type="molecule type" value="Genomic_DNA"/>
</dbReference>
<organism evidence="1 2">
    <name type="scientific">Exidia glandulosa HHB12029</name>
    <dbReference type="NCBI Taxonomy" id="1314781"/>
    <lineage>
        <taxon>Eukaryota</taxon>
        <taxon>Fungi</taxon>
        <taxon>Dikarya</taxon>
        <taxon>Basidiomycota</taxon>
        <taxon>Agaricomycotina</taxon>
        <taxon>Agaricomycetes</taxon>
        <taxon>Auriculariales</taxon>
        <taxon>Exidiaceae</taxon>
        <taxon>Exidia</taxon>
    </lineage>
</organism>
<dbReference type="InParanoid" id="A0A165B8J2"/>
<dbReference type="AlphaFoldDB" id="A0A165B8J2"/>
<accession>A0A165B8J2</accession>
<proteinExistence type="predicted"/>
<dbReference type="OrthoDB" id="2931266at2759"/>
<protein>
    <submittedName>
        <fullName evidence="1">Uncharacterized protein</fullName>
    </submittedName>
</protein>
<dbReference type="Proteomes" id="UP000077266">
    <property type="component" value="Unassembled WGS sequence"/>
</dbReference>
<evidence type="ECO:0000313" key="1">
    <source>
        <dbReference type="EMBL" id="KZV80066.1"/>
    </source>
</evidence>
<name>A0A165B8J2_EXIGL</name>
<gene>
    <name evidence="1" type="ORF">EXIGLDRAFT_733672</name>
</gene>
<keyword evidence="2" id="KW-1185">Reference proteome</keyword>
<sequence length="676" mass="75497">MSLSSDVPRKRARAADDDETVDLDKHDFPAVDYSVDVLARTMDDLTFESSLALQFEHGGLALDDPEPLPNRESIPKYDYAKGYATTEVVAEDESSAILADSATLESFLDADFSRPSARKHRRPPGPRLTAALIEKTFYTDLFLDTTHAVRGNGLNGQGWTRSPETNYLFGSETSAALRPKKSGPNVRTEGRNQPSLPRWFNTYLDNHLIPYAFSKWPSTEIDVKRADELRYAFHNGYIFYTRYLHAWLVDRASAEVKPKERISKGTTNLVPAQPPKGGAKEFLDWLLEDPDHSRKRVVLQAVKAKLLLMTQPLETSTDIGYALHFSNELDLAVRAVRKIGERARSCAIWVRVLPISKGAQAQLEGKVIAETQLLADRGIERGAFKKTAVVVVDSTWNRIERPDPDDPRLRSLLIWEATGPNDFTPTMDKVVSGIIYNAHVLQKLTTEFQRNHDEDLHASAIESLRTHQAIGRGVIDNGGTIKLPAGHHVVNGQLQSAPFAAALQSRSILSHASFRRKYEERRDVSQLLAFELLSTFLPHFAERQQRTCHEAGLLTPFGTPAYQCFGSWGYFSSSHVDADDGATSADVTERGENVMPDSSNFYLTPYKLILELAHKARWFWDAQRTAHGTTLCYPSAVYPAKWKLFAGHEDLRSTGQITSAFAMTKSAVLAAKRSLA</sequence>
<evidence type="ECO:0000313" key="2">
    <source>
        <dbReference type="Proteomes" id="UP000077266"/>
    </source>
</evidence>
<reference evidence="1 2" key="1">
    <citation type="journal article" date="2016" name="Mol. Biol. Evol.">
        <title>Comparative Genomics of Early-Diverging Mushroom-Forming Fungi Provides Insights into the Origins of Lignocellulose Decay Capabilities.</title>
        <authorList>
            <person name="Nagy L.G."/>
            <person name="Riley R."/>
            <person name="Tritt A."/>
            <person name="Adam C."/>
            <person name="Daum C."/>
            <person name="Floudas D."/>
            <person name="Sun H."/>
            <person name="Yadav J.S."/>
            <person name="Pangilinan J."/>
            <person name="Larsson K.H."/>
            <person name="Matsuura K."/>
            <person name="Barry K."/>
            <person name="Labutti K."/>
            <person name="Kuo R."/>
            <person name="Ohm R.A."/>
            <person name="Bhattacharya S.S."/>
            <person name="Shirouzu T."/>
            <person name="Yoshinaga Y."/>
            <person name="Martin F.M."/>
            <person name="Grigoriev I.V."/>
            <person name="Hibbett D.S."/>
        </authorList>
    </citation>
    <scope>NUCLEOTIDE SEQUENCE [LARGE SCALE GENOMIC DNA]</scope>
    <source>
        <strain evidence="1 2">HHB12029</strain>
    </source>
</reference>